<evidence type="ECO:0000256" key="1">
    <source>
        <dbReference type="SAM" id="Phobius"/>
    </source>
</evidence>
<gene>
    <name evidence="2" type="ORF">ACFS5M_09075</name>
</gene>
<reference evidence="3" key="1">
    <citation type="journal article" date="2019" name="Int. J. Syst. Evol. Microbiol.">
        <title>The Global Catalogue of Microorganisms (GCM) 10K type strain sequencing project: providing services to taxonomists for standard genome sequencing and annotation.</title>
        <authorList>
            <consortium name="The Broad Institute Genomics Platform"/>
            <consortium name="The Broad Institute Genome Sequencing Center for Infectious Disease"/>
            <person name="Wu L."/>
            <person name="Ma J."/>
        </authorList>
    </citation>
    <scope>NUCLEOTIDE SEQUENCE [LARGE SCALE GENOMIC DNA]</scope>
    <source>
        <strain evidence="3">KCTC 32141</strain>
    </source>
</reference>
<organism evidence="2 3">
    <name type="scientific">Lacinutrix iliipiscaria</name>
    <dbReference type="NCBI Taxonomy" id="1230532"/>
    <lineage>
        <taxon>Bacteria</taxon>
        <taxon>Pseudomonadati</taxon>
        <taxon>Bacteroidota</taxon>
        <taxon>Flavobacteriia</taxon>
        <taxon>Flavobacteriales</taxon>
        <taxon>Flavobacteriaceae</taxon>
        <taxon>Lacinutrix</taxon>
    </lineage>
</organism>
<name>A0ABW5WPH4_9FLAO</name>
<dbReference type="Proteomes" id="UP001597533">
    <property type="component" value="Unassembled WGS sequence"/>
</dbReference>
<keyword evidence="3" id="KW-1185">Reference proteome</keyword>
<keyword evidence="1" id="KW-0472">Membrane</keyword>
<proteinExistence type="predicted"/>
<feature type="transmembrane region" description="Helical" evidence="1">
    <location>
        <begin position="7"/>
        <end position="26"/>
    </location>
</feature>
<keyword evidence="1" id="KW-1133">Transmembrane helix</keyword>
<feature type="transmembrane region" description="Helical" evidence="1">
    <location>
        <begin position="38"/>
        <end position="56"/>
    </location>
</feature>
<protein>
    <submittedName>
        <fullName evidence="2">Uncharacterized protein</fullName>
    </submittedName>
</protein>
<keyword evidence="1" id="KW-0812">Transmembrane</keyword>
<dbReference type="RefSeq" id="WP_183488050.1">
    <property type="nucleotide sequence ID" value="NZ_JBHUOV010000002.1"/>
</dbReference>
<sequence>MKDTLKAILIIIMAIVVLGVVGGIVFDALDALQRFLDSIPWWFWLIGVILFIYILSKQK</sequence>
<accession>A0ABW5WPH4</accession>
<comment type="caution">
    <text evidence="2">The sequence shown here is derived from an EMBL/GenBank/DDBJ whole genome shotgun (WGS) entry which is preliminary data.</text>
</comment>
<evidence type="ECO:0000313" key="2">
    <source>
        <dbReference type="EMBL" id="MFD2823820.1"/>
    </source>
</evidence>
<dbReference type="EMBL" id="JBHUOV010000002">
    <property type="protein sequence ID" value="MFD2823820.1"/>
    <property type="molecule type" value="Genomic_DNA"/>
</dbReference>
<evidence type="ECO:0000313" key="3">
    <source>
        <dbReference type="Proteomes" id="UP001597533"/>
    </source>
</evidence>